<reference evidence="2 3" key="1">
    <citation type="submission" date="2009-06" db="EMBL/GenBank/DDBJ databases">
        <title>Molecular Evidence for Microbiologically Influenced Corrosion from genome of Methanogen.</title>
        <authorList>
            <person name="Ito N."/>
            <person name="Tsurumaru H."/>
            <person name="Shimizu A."/>
            <person name="Harada T."/>
            <person name="Hosoyama A."/>
            <person name="Horikawa H."/>
            <person name="Wakai S."/>
            <person name="Sasaki K."/>
            <person name="Nishijima K."/>
            <person name="Ataku H."/>
            <person name="Yamazaki J."/>
            <person name="Mise M."/>
            <person name="Yamazaki S."/>
            <person name="Tanikawa S."/>
            <person name="Harayama S."/>
            <person name="Fujita N."/>
        </authorList>
    </citation>
    <scope>NUCLEOTIDE SEQUENCE [LARGE SCALE GENOMIC DNA]</scope>
    <source>
        <strain evidence="3">OS7 ( NBRC 103642)</strain>
    </source>
</reference>
<dbReference type="GeneID" id="37875317"/>
<feature type="coiled-coil region" evidence="1">
    <location>
        <begin position="60"/>
        <end position="94"/>
    </location>
</feature>
<dbReference type="KEGG" id="mmao:MMOS7_08290"/>
<organism evidence="2 3">
    <name type="scientific">Methanococcus maripaludis OS7</name>
    <dbReference type="NCBI Taxonomy" id="637915"/>
    <lineage>
        <taxon>Archaea</taxon>
        <taxon>Methanobacteriati</taxon>
        <taxon>Methanobacteriota</taxon>
        <taxon>Methanomada group</taxon>
        <taxon>Methanococci</taxon>
        <taxon>Methanococcales</taxon>
        <taxon>Methanococcaceae</taxon>
        <taxon>Methanococcus</taxon>
    </lineage>
</organism>
<dbReference type="Proteomes" id="UP000263689">
    <property type="component" value="Chromosome"/>
</dbReference>
<sequence>MIGRKKELKSAQSTHFNLEETDLEKLDKLRTTTGREVSRSAYIRSVIRQTFDKISVISENEQLTQKFKKITEENQNLKETLSKEIEEKEALSKKVLEYESYLKSETDEIEKYVQNARWLFTWILKDWDSSDKNSKEIARPAILKHISRLKKVLNSRNFEIESFNEVNTKVEG</sequence>
<evidence type="ECO:0000313" key="3">
    <source>
        <dbReference type="Proteomes" id="UP000263689"/>
    </source>
</evidence>
<evidence type="ECO:0000313" key="2">
    <source>
        <dbReference type="EMBL" id="BAP62915.1"/>
    </source>
</evidence>
<dbReference type="RefSeq" id="WP_119720872.1">
    <property type="nucleotide sequence ID" value="NZ_AP011528.1"/>
</dbReference>
<gene>
    <name evidence="2" type="ORF">MMOS7_08290</name>
</gene>
<protein>
    <submittedName>
        <fullName evidence="2">Uncharacterized protein</fullName>
    </submittedName>
</protein>
<proteinExistence type="predicted"/>
<evidence type="ECO:0000256" key="1">
    <source>
        <dbReference type="SAM" id="Coils"/>
    </source>
</evidence>
<accession>A0A2Z5PKT5</accession>
<dbReference type="AlphaFoldDB" id="A0A2Z5PKT5"/>
<dbReference type="EMBL" id="AP011528">
    <property type="protein sequence ID" value="BAP62915.1"/>
    <property type="molecule type" value="Genomic_DNA"/>
</dbReference>
<keyword evidence="1" id="KW-0175">Coiled coil</keyword>
<name>A0A2Z5PKT5_METMI</name>